<dbReference type="Gene3D" id="3.40.50.10490">
    <property type="entry name" value="Glucose-6-phosphate isomerase like protein, domain 1"/>
    <property type="match status" value="2"/>
</dbReference>
<comment type="similarity">
    <text evidence="1">Belongs to the PGI/PMI family.</text>
</comment>
<dbReference type="KEGG" id="atq:GH723_12220"/>
<evidence type="ECO:0000313" key="4">
    <source>
        <dbReference type="EMBL" id="QGG95801.1"/>
    </source>
</evidence>
<dbReference type="GO" id="GO:0004476">
    <property type="term" value="F:mannose-6-phosphate isomerase activity"/>
    <property type="evidence" value="ECO:0007669"/>
    <property type="project" value="InterPro"/>
</dbReference>
<evidence type="ECO:0000256" key="1">
    <source>
        <dbReference type="ARBA" id="ARBA00010523"/>
    </source>
</evidence>
<gene>
    <name evidence="4" type="ORF">GH723_12220</name>
</gene>
<dbReference type="GO" id="GO:0097367">
    <property type="term" value="F:carbohydrate derivative binding"/>
    <property type="evidence" value="ECO:0007669"/>
    <property type="project" value="InterPro"/>
</dbReference>
<feature type="domain" description="SIS" evidence="3">
    <location>
        <begin position="41"/>
        <end position="179"/>
    </location>
</feature>
<accession>A0A5Q2RMM5</accession>
<dbReference type="InterPro" id="IPR019490">
    <property type="entry name" value="Glu6P/Mann6P_isomerase_C"/>
</dbReference>
<dbReference type="Proteomes" id="UP000334019">
    <property type="component" value="Chromosome"/>
</dbReference>
<dbReference type="SUPFAM" id="SSF53697">
    <property type="entry name" value="SIS domain"/>
    <property type="match status" value="1"/>
</dbReference>
<name>A0A5Q2RMM5_9ACTN</name>
<reference evidence="4 5" key="1">
    <citation type="submission" date="2019-11" db="EMBL/GenBank/DDBJ databases">
        <authorList>
            <person name="He Y."/>
        </authorList>
    </citation>
    <scope>NUCLEOTIDE SEQUENCE [LARGE SCALE GENOMIC DNA]</scope>
    <source>
        <strain evidence="4 5">SCSIO 58843</strain>
    </source>
</reference>
<evidence type="ECO:0000313" key="5">
    <source>
        <dbReference type="Proteomes" id="UP000334019"/>
    </source>
</evidence>
<evidence type="ECO:0000256" key="2">
    <source>
        <dbReference type="ARBA" id="ARBA00023235"/>
    </source>
</evidence>
<proteinExistence type="inferred from homology"/>
<dbReference type="GO" id="GO:1901135">
    <property type="term" value="P:carbohydrate derivative metabolic process"/>
    <property type="evidence" value="ECO:0007669"/>
    <property type="project" value="InterPro"/>
</dbReference>
<keyword evidence="5" id="KW-1185">Reference proteome</keyword>
<dbReference type="PROSITE" id="PS51464">
    <property type="entry name" value="SIS"/>
    <property type="match status" value="1"/>
</dbReference>
<keyword evidence="2" id="KW-0413">Isomerase</keyword>
<dbReference type="RefSeq" id="WP_153759907.1">
    <property type="nucleotide sequence ID" value="NZ_CP045851.1"/>
</dbReference>
<protein>
    <submittedName>
        <fullName evidence="4">SIS domain-containing protein</fullName>
    </submittedName>
</protein>
<dbReference type="InterPro" id="IPR001347">
    <property type="entry name" value="SIS_dom"/>
</dbReference>
<dbReference type="EMBL" id="CP045851">
    <property type="protein sequence ID" value="QGG95801.1"/>
    <property type="molecule type" value="Genomic_DNA"/>
</dbReference>
<dbReference type="InterPro" id="IPR046348">
    <property type="entry name" value="SIS_dom_sf"/>
</dbReference>
<sequence length="352" mass="37571">MSQPLDPATVDIDHVDSRGLRDHILRRPDVLSRLLLAGEEVDRLPQKGDVSNVVIIGMGEAALAGDLIGAVAGPFMAVPLVVHRGYELPSFVGPDTFVIALSASGSTDETVEATEAAYEAGASLLSITSPDGHLAELSDAWQTPTIPLPADLDPRVELVPLAVAPLLALETMGFFPGARGWIDLAVSQLERRRDAVLSGDDPAARIARTIGRTFPVVYGAGPIGAVASLRWKHQFNLTAKIPAFSNHVPELCHNEISGWGQHGDVTRQVFTRIDLRHDDEHPNDAERFDKVAEMTLEVVADVARLDAEGEGTLAQLLDLIFVGDLCAVEIALAEGIDPGPVPAVEAVRLTAR</sequence>
<dbReference type="Pfam" id="PF10432">
    <property type="entry name" value="bact-PGI_C"/>
    <property type="match status" value="1"/>
</dbReference>
<organism evidence="4 5">
    <name type="scientific">Actinomarinicola tropica</name>
    <dbReference type="NCBI Taxonomy" id="2789776"/>
    <lineage>
        <taxon>Bacteria</taxon>
        <taxon>Bacillati</taxon>
        <taxon>Actinomycetota</taxon>
        <taxon>Acidimicrobiia</taxon>
        <taxon>Acidimicrobiales</taxon>
        <taxon>Iamiaceae</taxon>
        <taxon>Actinomarinicola</taxon>
    </lineage>
</organism>
<dbReference type="CDD" id="cd05637">
    <property type="entry name" value="SIS_PGI_PMI_2"/>
    <property type="match status" value="1"/>
</dbReference>
<evidence type="ECO:0000259" key="3">
    <source>
        <dbReference type="PROSITE" id="PS51464"/>
    </source>
</evidence>
<dbReference type="GO" id="GO:0004347">
    <property type="term" value="F:glucose-6-phosphate isomerase activity"/>
    <property type="evidence" value="ECO:0007669"/>
    <property type="project" value="InterPro"/>
</dbReference>
<dbReference type="GO" id="GO:0005975">
    <property type="term" value="P:carbohydrate metabolic process"/>
    <property type="evidence" value="ECO:0007669"/>
    <property type="project" value="InterPro"/>
</dbReference>
<dbReference type="AlphaFoldDB" id="A0A5Q2RMM5"/>